<keyword evidence="8" id="KW-0902">Two-component regulatory system</keyword>
<keyword evidence="3" id="KW-0597">Phosphoprotein</keyword>
<dbReference type="CDD" id="cd00082">
    <property type="entry name" value="HisKA"/>
    <property type="match status" value="1"/>
</dbReference>
<dbReference type="InterPro" id="IPR036890">
    <property type="entry name" value="HATPase_C_sf"/>
</dbReference>
<reference evidence="12 13" key="1">
    <citation type="submission" date="2018-12" db="EMBL/GenBank/DDBJ databases">
        <authorList>
            <consortium name="Pathogen Informatics"/>
        </authorList>
    </citation>
    <scope>NUCLEOTIDE SEQUENCE [LARGE SCALE GENOMIC DNA]</scope>
    <source>
        <strain evidence="12 13">NCTC9997</strain>
    </source>
</reference>
<dbReference type="SMART" id="SM00387">
    <property type="entry name" value="HATPase_c"/>
    <property type="match status" value="1"/>
</dbReference>
<keyword evidence="5" id="KW-0547">Nucleotide-binding</keyword>
<accession>A0A7Z8Z9W1</accession>
<keyword evidence="10" id="KW-1133">Transmembrane helix</keyword>
<dbReference type="Proteomes" id="UP000267630">
    <property type="component" value="Chromosome 3"/>
</dbReference>
<dbReference type="PANTHER" id="PTHR43065:SF10">
    <property type="entry name" value="PEROXIDE STRESS-ACTIVATED HISTIDINE KINASE MAK3"/>
    <property type="match status" value="1"/>
</dbReference>
<dbReference type="PROSITE" id="PS50109">
    <property type="entry name" value="HIS_KIN"/>
    <property type="match status" value="1"/>
</dbReference>
<dbReference type="Gene3D" id="1.10.287.130">
    <property type="match status" value="1"/>
</dbReference>
<name>A0A7Z8Z9W1_RAOTE</name>
<gene>
    <name evidence="12" type="primary">zraS</name>
    <name evidence="12" type="ORF">NCTC9997_03089</name>
</gene>
<feature type="coiled-coil region" evidence="9">
    <location>
        <begin position="255"/>
        <end position="282"/>
    </location>
</feature>
<keyword evidence="10" id="KW-0812">Transmembrane</keyword>
<evidence type="ECO:0000256" key="1">
    <source>
        <dbReference type="ARBA" id="ARBA00000085"/>
    </source>
</evidence>
<sequence length="506" mass="55494">MMLRSNTLLRRLLFIWLSFAAVSITLGWLIFELSRQGADEQIRRERQLTAASCETLRIAATRAGLSADSGKIHLSPQWVSGAQAVIDLTLRDRPGVEGGLWSMGSGVVAYAFPTYDGSGIKRDPPSAELERIESTSRRALDGKRSVTDVRPGLREAVIFSACPLEQNSALVAWTLSRVPTITGDALDRLVLAMALLLGFVLLSGSWLGWTLTRWSRGVHYLAGVLEQSRTQFDSSAPELAELSGLADLDRVTVALNDYSQRLAYAQRESARLSAELAQAEKLAALGELSAGLAHEIRNPLATIQMKAENALHAPQASRVARAESALLVVIEQTERINRLVSSLLALTQPFRVERQKVNIEEWLLERINAHADAAQRRQIELTLTIDPELPAHMNDRKLFDPSQMARAFDNLILNALAHVANGGRIETGARRRASGNLLLWVADDGPGVSDELRARLFNPFITGRPDGYGLGLALVREIVHAHGGNISLADSARGARFEMELTWPEC</sequence>
<keyword evidence="6" id="KW-0418">Kinase</keyword>
<evidence type="ECO:0000256" key="2">
    <source>
        <dbReference type="ARBA" id="ARBA00012438"/>
    </source>
</evidence>
<keyword evidence="13" id="KW-1185">Reference proteome</keyword>
<dbReference type="PRINTS" id="PR00344">
    <property type="entry name" value="BCTRLSENSOR"/>
</dbReference>
<feature type="domain" description="Histidine kinase" evidence="11">
    <location>
        <begin position="291"/>
        <end position="505"/>
    </location>
</feature>
<dbReference type="EMBL" id="LR134253">
    <property type="protein sequence ID" value="VED50130.1"/>
    <property type="molecule type" value="Genomic_DNA"/>
</dbReference>
<dbReference type="InterPro" id="IPR004358">
    <property type="entry name" value="Sig_transdc_His_kin-like_C"/>
</dbReference>
<evidence type="ECO:0000256" key="10">
    <source>
        <dbReference type="SAM" id="Phobius"/>
    </source>
</evidence>
<comment type="catalytic activity">
    <reaction evidence="1">
        <text>ATP + protein L-histidine = ADP + protein N-phospho-L-histidine.</text>
        <dbReference type="EC" id="2.7.13.3"/>
    </reaction>
</comment>
<organism evidence="12 13">
    <name type="scientific">Raoultella terrigena</name>
    <name type="common">Klebsiella terrigena</name>
    <dbReference type="NCBI Taxonomy" id="577"/>
    <lineage>
        <taxon>Bacteria</taxon>
        <taxon>Pseudomonadati</taxon>
        <taxon>Pseudomonadota</taxon>
        <taxon>Gammaproteobacteria</taxon>
        <taxon>Enterobacterales</taxon>
        <taxon>Enterobacteriaceae</taxon>
        <taxon>Klebsiella/Raoultella group</taxon>
        <taxon>Raoultella</taxon>
    </lineage>
</organism>
<feature type="transmembrane region" description="Helical" evidence="10">
    <location>
        <begin position="12"/>
        <end position="31"/>
    </location>
</feature>
<dbReference type="SUPFAM" id="SSF55874">
    <property type="entry name" value="ATPase domain of HSP90 chaperone/DNA topoisomerase II/histidine kinase"/>
    <property type="match status" value="1"/>
</dbReference>
<dbReference type="InterPro" id="IPR003594">
    <property type="entry name" value="HATPase_dom"/>
</dbReference>
<dbReference type="Pfam" id="PF00512">
    <property type="entry name" value="HisKA"/>
    <property type="match status" value="1"/>
</dbReference>
<evidence type="ECO:0000313" key="13">
    <source>
        <dbReference type="Proteomes" id="UP000267630"/>
    </source>
</evidence>
<dbReference type="AlphaFoldDB" id="A0A7Z8Z9W1"/>
<dbReference type="InterPro" id="IPR005467">
    <property type="entry name" value="His_kinase_dom"/>
</dbReference>
<dbReference type="Gene3D" id="3.30.565.10">
    <property type="entry name" value="Histidine kinase-like ATPase, C-terminal domain"/>
    <property type="match status" value="1"/>
</dbReference>
<dbReference type="SUPFAM" id="SSF47384">
    <property type="entry name" value="Homodimeric domain of signal transducing histidine kinase"/>
    <property type="match status" value="1"/>
</dbReference>
<evidence type="ECO:0000256" key="7">
    <source>
        <dbReference type="ARBA" id="ARBA00022840"/>
    </source>
</evidence>
<keyword evidence="7" id="KW-0067">ATP-binding</keyword>
<dbReference type="SMART" id="SM00388">
    <property type="entry name" value="HisKA"/>
    <property type="match status" value="1"/>
</dbReference>
<protein>
    <recommendedName>
        <fullName evidence="2">histidine kinase</fullName>
        <ecNumber evidence="2">2.7.13.3</ecNumber>
    </recommendedName>
</protein>
<evidence type="ECO:0000256" key="8">
    <source>
        <dbReference type="ARBA" id="ARBA00023012"/>
    </source>
</evidence>
<evidence type="ECO:0000256" key="3">
    <source>
        <dbReference type="ARBA" id="ARBA00022553"/>
    </source>
</evidence>
<dbReference type="EC" id="2.7.13.3" evidence="2"/>
<dbReference type="InterPro" id="IPR036097">
    <property type="entry name" value="HisK_dim/P_sf"/>
</dbReference>
<keyword evidence="4 12" id="KW-0808">Transferase</keyword>
<dbReference type="CDD" id="cd00075">
    <property type="entry name" value="HATPase"/>
    <property type="match status" value="1"/>
</dbReference>
<dbReference type="Pfam" id="PF02518">
    <property type="entry name" value="HATPase_c"/>
    <property type="match status" value="1"/>
</dbReference>
<dbReference type="GO" id="GO:0000155">
    <property type="term" value="F:phosphorelay sensor kinase activity"/>
    <property type="evidence" value="ECO:0007669"/>
    <property type="project" value="InterPro"/>
</dbReference>
<evidence type="ECO:0000256" key="4">
    <source>
        <dbReference type="ARBA" id="ARBA00022679"/>
    </source>
</evidence>
<dbReference type="InterPro" id="IPR003661">
    <property type="entry name" value="HisK_dim/P_dom"/>
</dbReference>
<keyword evidence="10" id="KW-0472">Membrane</keyword>
<proteinExistence type="predicted"/>
<evidence type="ECO:0000256" key="6">
    <source>
        <dbReference type="ARBA" id="ARBA00022777"/>
    </source>
</evidence>
<evidence type="ECO:0000256" key="9">
    <source>
        <dbReference type="SAM" id="Coils"/>
    </source>
</evidence>
<evidence type="ECO:0000313" key="12">
    <source>
        <dbReference type="EMBL" id="VED50130.1"/>
    </source>
</evidence>
<evidence type="ECO:0000256" key="5">
    <source>
        <dbReference type="ARBA" id="ARBA00022741"/>
    </source>
</evidence>
<evidence type="ECO:0000259" key="11">
    <source>
        <dbReference type="PROSITE" id="PS50109"/>
    </source>
</evidence>
<dbReference type="PANTHER" id="PTHR43065">
    <property type="entry name" value="SENSOR HISTIDINE KINASE"/>
    <property type="match status" value="1"/>
</dbReference>
<dbReference type="GO" id="GO:0005524">
    <property type="term" value="F:ATP binding"/>
    <property type="evidence" value="ECO:0007669"/>
    <property type="project" value="UniProtKB-KW"/>
</dbReference>
<keyword evidence="9" id="KW-0175">Coiled coil</keyword>